<dbReference type="Proteomes" id="UP000287033">
    <property type="component" value="Unassembled WGS sequence"/>
</dbReference>
<organism evidence="4 5">
    <name type="scientific">Chiloscyllium punctatum</name>
    <name type="common">Brownbanded bambooshark</name>
    <name type="synonym">Hemiscyllium punctatum</name>
    <dbReference type="NCBI Taxonomy" id="137246"/>
    <lineage>
        <taxon>Eukaryota</taxon>
        <taxon>Metazoa</taxon>
        <taxon>Chordata</taxon>
        <taxon>Craniata</taxon>
        <taxon>Vertebrata</taxon>
        <taxon>Chondrichthyes</taxon>
        <taxon>Elasmobranchii</taxon>
        <taxon>Galeomorphii</taxon>
        <taxon>Galeoidea</taxon>
        <taxon>Orectolobiformes</taxon>
        <taxon>Hemiscylliidae</taxon>
        <taxon>Chiloscyllium</taxon>
    </lineage>
</organism>
<dbReference type="STRING" id="137246.A0A401SVB8"/>
<name>A0A401SVB8_CHIPU</name>
<comment type="caution">
    <text evidence="4">The sequence shown here is derived from an EMBL/GenBank/DDBJ whole genome shotgun (WGS) entry which is preliminary data.</text>
</comment>
<evidence type="ECO:0000256" key="1">
    <source>
        <dbReference type="ARBA" id="ARBA00007290"/>
    </source>
</evidence>
<feature type="region of interest" description="Disordered" evidence="3">
    <location>
        <begin position="349"/>
        <end position="384"/>
    </location>
</feature>
<comment type="similarity">
    <text evidence="1">Belongs to the vertnin family.</text>
</comment>
<evidence type="ECO:0000313" key="4">
    <source>
        <dbReference type="EMBL" id="GCC34313.1"/>
    </source>
</evidence>
<evidence type="ECO:0000256" key="2">
    <source>
        <dbReference type="ARBA" id="ARBA00020188"/>
    </source>
</evidence>
<dbReference type="AlphaFoldDB" id="A0A401SVB8"/>
<keyword evidence="5" id="KW-1185">Reference proteome</keyword>
<evidence type="ECO:0000256" key="3">
    <source>
        <dbReference type="SAM" id="MobiDB-lite"/>
    </source>
</evidence>
<dbReference type="GO" id="GO:0000785">
    <property type="term" value="C:chromatin"/>
    <property type="evidence" value="ECO:0007669"/>
    <property type="project" value="TreeGrafter"/>
</dbReference>
<dbReference type="InterPro" id="IPR047273">
    <property type="entry name" value="VRTN_OTU_dom"/>
</dbReference>
<dbReference type="OMA" id="RRCDHVP"/>
<dbReference type="PANTHER" id="PTHR16081:SF0">
    <property type="entry name" value="VERTNIN"/>
    <property type="match status" value="1"/>
</dbReference>
<dbReference type="PANTHER" id="PTHR16081">
    <property type="entry name" value="VERTNIN"/>
    <property type="match status" value="1"/>
</dbReference>
<dbReference type="CDD" id="cd22791">
    <property type="entry name" value="OTU_VRTN"/>
    <property type="match status" value="1"/>
</dbReference>
<dbReference type="InterPro" id="IPR038822">
    <property type="entry name" value="Vertnin-like"/>
</dbReference>
<reference evidence="4 5" key="1">
    <citation type="journal article" date="2018" name="Nat. Ecol. Evol.">
        <title>Shark genomes provide insights into elasmobranch evolution and the origin of vertebrates.</title>
        <authorList>
            <person name="Hara Y"/>
            <person name="Yamaguchi K"/>
            <person name="Onimaru K"/>
            <person name="Kadota M"/>
            <person name="Koyanagi M"/>
            <person name="Keeley SD"/>
            <person name="Tatsumi K"/>
            <person name="Tanaka K"/>
            <person name="Motone F"/>
            <person name="Kageyama Y"/>
            <person name="Nozu R"/>
            <person name="Adachi N"/>
            <person name="Nishimura O"/>
            <person name="Nakagawa R"/>
            <person name="Tanegashima C"/>
            <person name="Kiyatake I"/>
            <person name="Matsumoto R"/>
            <person name="Murakumo K"/>
            <person name="Nishida K"/>
            <person name="Terakita A"/>
            <person name="Kuratani S"/>
            <person name="Sato K"/>
            <person name="Hyodo S Kuraku.S."/>
        </authorList>
    </citation>
    <scope>NUCLEOTIDE SEQUENCE [LARGE SCALE GENOMIC DNA]</scope>
</reference>
<sequence length="674" mass="75989">MPQRSELIEALHCKLQEATECAEFDFLRAVTVDVDKLLSSLPVPLLSRRTLPPETELDTKARALYPEDAPAGMVPLACVGEGNHLFEAASMLLKGDTSLSTELQLRTMVEMVLHKQYYLKGMIDSKVMLQAARYSLCTEESAEKMNLPMDILEAIFDADVKATCFPGTFANMWHVYALASVLQSDVYSIYPMSNLKIRPYFNRLIRPRSRAPGSELRTLHIMWAGEPLSQAVFKPQYFAPVVPAQELRGQEAGETLLPLKTLELLNAEPDISYSMLREKYSITKSTFYRWKKQSRERRRKAATRYEAKHYLQESFSGGNFLPLQQFRSHFPEISRSTYYAWKHEMLTAGTGPGGGHRPGRERGFDQGSGLGRGDSKPLPPKALQSESVDLSKAACGSGLAPFNGQRSPSKQLAKRFLRECVLLNMCPPYKSFKKTYPWVSRSSYYNWRREAMSHLDTRSPLPHSGLQWALPAQRREIGASGLVPGVRGEVERSGRVGISSLHAGVMAAGKASYWQKVRPVEAKKRAQMWQIPLSTFRVRYPSISALTFLWWRSSSAFRRTKLKVSHPQKEGISVETNEGLERAQSQSEEGVLSPGGVTVSDCAIPREQVKHPLVVGTLHGAASKAKAKLFLQRRYVSKNFPTFREFSSYFPLTPRSTYYMWKRALSNGMMLMDC</sequence>
<evidence type="ECO:0000313" key="5">
    <source>
        <dbReference type="Proteomes" id="UP000287033"/>
    </source>
</evidence>
<accession>A0A401SVB8</accession>
<gene>
    <name evidence="4" type="ORF">chiPu_0012786</name>
</gene>
<protein>
    <recommendedName>
        <fullName evidence="2">Vertnin</fullName>
    </recommendedName>
</protein>
<dbReference type="GO" id="GO:0006357">
    <property type="term" value="P:regulation of transcription by RNA polymerase II"/>
    <property type="evidence" value="ECO:0007669"/>
    <property type="project" value="TreeGrafter"/>
</dbReference>
<dbReference type="OrthoDB" id="9869831at2759"/>
<proteinExistence type="inferred from homology"/>
<dbReference type="EMBL" id="BEZZ01000588">
    <property type="protein sequence ID" value="GCC34313.1"/>
    <property type="molecule type" value="Genomic_DNA"/>
</dbReference>